<reference evidence="2" key="1">
    <citation type="submission" date="2020-05" db="EMBL/GenBank/DDBJ databases">
        <authorList>
            <person name="Chiriac C."/>
            <person name="Salcher M."/>
            <person name="Ghai R."/>
            <person name="Kavagutti S V."/>
        </authorList>
    </citation>
    <scope>NUCLEOTIDE SEQUENCE</scope>
</reference>
<dbReference type="EMBL" id="CAFBMK010000151">
    <property type="protein sequence ID" value="CAB4929125.1"/>
    <property type="molecule type" value="Genomic_DNA"/>
</dbReference>
<gene>
    <name evidence="2" type="ORF">UFOPK3564_02275</name>
</gene>
<feature type="compositionally biased region" description="Polar residues" evidence="1">
    <location>
        <begin position="187"/>
        <end position="199"/>
    </location>
</feature>
<dbReference type="AlphaFoldDB" id="A0A6J7IE73"/>
<evidence type="ECO:0000256" key="1">
    <source>
        <dbReference type="SAM" id="MobiDB-lite"/>
    </source>
</evidence>
<evidence type="ECO:0000313" key="2">
    <source>
        <dbReference type="EMBL" id="CAB4929125.1"/>
    </source>
</evidence>
<sequence>MPMTVPDSFAYTARAAHDVGLAAWLGGAMFGKFAHNPSLVRITAHEERGAVANAAWNGYNVINTAGLAAAAFGWGSSRLTETAAANLTSTEQALSQAKDVLMGVSVATGLLSSIQGARLAKQAPDGAVPVETGTVPAPETPRTAARIQRSLGVLGNLNIAAGVSLVAVNAVLAQTSHSHPAKRRALTRSSTPGDSSTSPLWLAPAVTTVLAAVDEARRRAS</sequence>
<name>A0A6J7IE73_9ZZZZ</name>
<organism evidence="2">
    <name type="scientific">freshwater metagenome</name>
    <dbReference type="NCBI Taxonomy" id="449393"/>
    <lineage>
        <taxon>unclassified sequences</taxon>
        <taxon>metagenomes</taxon>
        <taxon>ecological metagenomes</taxon>
    </lineage>
</organism>
<accession>A0A6J7IE73</accession>
<feature type="region of interest" description="Disordered" evidence="1">
    <location>
        <begin position="177"/>
        <end position="199"/>
    </location>
</feature>
<protein>
    <submittedName>
        <fullName evidence="2">Unannotated protein</fullName>
    </submittedName>
</protein>
<proteinExistence type="predicted"/>